<keyword evidence="1" id="KW-1133">Transmembrane helix</keyword>
<accession>A0A1I5E939</accession>
<reference evidence="3" key="1">
    <citation type="submission" date="2016-10" db="EMBL/GenBank/DDBJ databases">
        <authorList>
            <person name="Varghese N."/>
            <person name="Submissions S."/>
        </authorList>
    </citation>
    <scope>NUCLEOTIDE SEQUENCE [LARGE SCALE GENOMIC DNA]</scope>
    <source>
        <strain evidence="3">DSM 43161</strain>
    </source>
</reference>
<evidence type="ECO:0000256" key="1">
    <source>
        <dbReference type="SAM" id="Phobius"/>
    </source>
</evidence>
<dbReference type="Proteomes" id="UP000183642">
    <property type="component" value="Unassembled WGS sequence"/>
</dbReference>
<proteinExistence type="predicted"/>
<dbReference type="RefSeq" id="WP_075012681.1">
    <property type="nucleotide sequence ID" value="NZ_FOWE01000003.1"/>
</dbReference>
<evidence type="ECO:0000313" key="3">
    <source>
        <dbReference type="Proteomes" id="UP000183642"/>
    </source>
</evidence>
<feature type="transmembrane region" description="Helical" evidence="1">
    <location>
        <begin position="167"/>
        <end position="188"/>
    </location>
</feature>
<sequence>MNRVLAAARLHGMHPLMIVGIPWGIVTLSFVINLAIWATVGVGEESPGAFTGGLLSLYITVLVVFIQSVTGLMPFAMGMSLSRRTFYLGTALAALLTSLAYGAALSVLTSVEDATGGWGVRLDFWAPGSFDVDNAALQVLVSGAPMLAATFLGVAIGVVMKRWGPTGVWSLAVATLVVTGGLAILVSWRRAWGDVGSWLVDQSMVTLAVTIPVALALTTAALSFAGLRRVVP</sequence>
<keyword evidence="1" id="KW-0812">Transmembrane</keyword>
<gene>
    <name evidence="2" type="ORF">SAMN05660359_01231</name>
</gene>
<keyword evidence="1" id="KW-0472">Membrane</keyword>
<feature type="transmembrane region" description="Helical" evidence="1">
    <location>
        <begin position="49"/>
        <end position="73"/>
    </location>
</feature>
<feature type="transmembrane region" description="Helical" evidence="1">
    <location>
        <begin position="85"/>
        <end position="108"/>
    </location>
</feature>
<protein>
    <submittedName>
        <fullName evidence="2">Uncharacterized protein</fullName>
    </submittedName>
</protein>
<dbReference type="EMBL" id="FOWE01000003">
    <property type="protein sequence ID" value="SFO07880.1"/>
    <property type="molecule type" value="Genomic_DNA"/>
</dbReference>
<organism evidence="2 3">
    <name type="scientific">Geodermatophilus obscurus</name>
    <dbReference type="NCBI Taxonomy" id="1861"/>
    <lineage>
        <taxon>Bacteria</taxon>
        <taxon>Bacillati</taxon>
        <taxon>Actinomycetota</taxon>
        <taxon>Actinomycetes</taxon>
        <taxon>Geodermatophilales</taxon>
        <taxon>Geodermatophilaceae</taxon>
        <taxon>Geodermatophilus</taxon>
    </lineage>
</organism>
<dbReference type="OrthoDB" id="3209791at2"/>
<name>A0A1I5E939_9ACTN</name>
<feature type="transmembrane region" description="Helical" evidence="1">
    <location>
        <begin position="12"/>
        <end position="37"/>
    </location>
</feature>
<dbReference type="AlphaFoldDB" id="A0A1I5E939"/>
<evidence type="ECO:0000313" key="2">
    <source>
        <dbReference type="EMBL" id="SFO07880.1"/>
    </source>
</evidence>
<keyword evidence="3" id="KW-1185">Reference proteome</keyword>
<feature type="transmembrane region" description="Helical" evidence="1">
    <location>
        <begin position="208"/>
        <end position="227"/>
    </location>
</feature>
<feature type="transmembrane region" description="Helical" evidence="1">
    <location>
        <begin position="135"/>
        <end position="160"/>
    </location>
</feature>